<dbReference type="Proteomes" id="UP000663879">
    <property type="component" value="Unassembled WGS sequence"/>
</dbReference>
<evidence type="ECO:0000259" key="7">
    <source>
        <dbReference type="PROSITE" id="PS50056"/>
    </source>
</evidence>
<dbReference type="GO" id="GO:0004726">
    <property type="term" value="F:non-membrane spanning protein tyrosine phosphatase activity"/>
    <property type="evidence" value="ECO:0007669"/>
    <property type="project" value="InterPro"/>
</dbReference>
<dbReference type="Pfam" id="PF00102">
    <property type="entry name" value="Y_phosphatase"/>
    <property type="match status" value="1"/>
</dbReference>
<gene>
    <name evidence="8" type="ORF">OXX778_LOCUS817</name>
</gene>
<dbReference type="InterPro" id="IPR003595">
    <property type="entry name" value="Tyr_Pase_cat"/>
</dbReference>
<keyword evidence="3" id="KW-0904">Protein phosphatase</keyword>
<dbReference type="InterPro" id="IPR000242">
    <property type="entry name" value="PTP_cat"/>
</dbReference>
<dbReference type="SMART" id="SM00194">
    <property type="entry name" value="PTPc"/>
    <property type="match status" value="1"/>
</dbReference>
<dbReference type="EMBL" id="CAJNOC010000045">
    <property type="protein sequence ID" value="CAF0709537.1"/>
    <property type="molecule type" value="Genomic_DNA"/>
</dbReference>
<dbReference type="SUPFAM" id="SSF52799">
    <property type="entry name" value="(Phosphotyrosine protein) phosphatases II"/>
    <property type="match status" value="1"/>
</dbReference>
<feature type="domain" description="Tyrosine-protein phosphatase" evidence="6">
    <location>
        <begin position="25"/>
        <end position="338"/>
    </location>
</feature>
<dbReference type="InterPro" id="IPR029021">
    <property type="entry name" value="Prot-tyrosine_phosphatase-like"/>
</dbReference>
<dbReference type="PROSITE" id="PS50056">
    <property type="entry name" value="TYR_PHOSPHATASE_2"/>
    <property type="match status" value="1"/>
</dbReference>
<feature type="region of interest" description="Disordered" evidence="5">
    <location>
        <begin position="734"/>
        <end position="759"/>
    </location>
</feature>
<name>A0A813M3P9_9BILA</name>
<feature type="region of interest" description="Disordered" evidence="5">
    <location>
        <begin position="478"/>
        <end position="522"/>
    </location>
</feature>
<comment type="similarity">
    <text evidence="4">Belongs to the protein-tyrosine phosphatase family. Non-receptor class 4 subfamily.</text>
</comment>
<feature type="compositionally biased region" description="Low complexity" evidence="5">
    <location>
        <begin position="478"/>
        <end position="490"/>
    </location>
</feature>
<evidence type="ECO:0000313" key="8">
    <source>
        <dbReference type="EMBL" id="CAF0709537.1"/>
    </source>
</evidence>
<keyword evidence="2" id="KW-0378">Hydrolase</keyword>
<feature type="region of interest" description="Disordered" evidence="5">
    <location>
        <begin position="590"/>
        <end position="660"/>
    </location>
</feature>
<feature type="compositionally biased region" description="Low complexity" evidence="5">
    <location>
        <begin position="498"/>
        <end position="522"/>
    </location>
</feature>
<dbReference type="AlphaFoldDB" id="A0A813M3P9"/>
<dbReference type="OrthoDB" id="10253954at2759"/>
<dbReference type="PANTHER" id="PTHR45983:SF2">
    <property type="entry name" value="PROTEIN-TYROSINE-PHOSPHATASE"/>
    <property type="match status" value="1"/>
</dbReference>
<evidence type="ECO:0000256" key="2">
    <source>
        <dbReference type="ARBA" id="ARBA00022801"/>
    </source>
</evidence>
<accession>A0A813M3P9</accession>
<dbReference type="Gene3D" id="3.90.190.10">
    <property type="entry name" value="Protein tyrosine phosphatase superfamily"/>
    <property type="match status" value="1"/>
</dbReference>
<feature type="compositionally biased region" description="Low complexity" evidence="5">
    <location>
        <begin position="609"/>
        <end position="625"/>
    </location>
</feature>
<sequence length="1008" mass="115608">MEKSQIEIINGFIEFSKSSEFNAVISQDYNNLKEITNEIRSLNLKPTKEGEKECNKKKNRYRDILPYDESRVKLDLIRIDENKHESGSDYINASFITNVLDGYYKYIAAQGPSKETIVDFIRMLVQYNVKIVLCACNEYEGQKLKCHRYWTDDLNEAFSIHKNYYVTLKSKPVVLEDCIIRNLKVIYNPNYQKSDTDNRTLQEYEFTQIHLINWPDHGVPNNLESIINILGLVRKKMIENNKMLNESLNRISVGQNGKFSKKIHIPLSNDFLVVHCSAGCGRTGTIIAIDQLWAMINENKLDQNFSLYEIAKALREQRIAMIQTQSQYLFFARATALLFEKYLKSLSEKAERYLNNPVKQQILSSKIPPSPTENNRIDQKTDNSTQIIQNEQYNSRKMRIDSNNNNLDCTDDNNLIIKNSNLVKKDEQKIIDTYNLTPPKSPNSKLKSVNLTKSPLTSVKQKINRLVPNMFQIFTTNNNTTPTITNYTSNSQIHTPMSMSSNSSSSPSPLSVSSNSSASSSISKNTINTKILNHNKIFKSPDFIETPGIYSSVRLKNPSKLSTPTSTILYNDGSNFSSKSLFINTDLSSSNKSLRTRARSATRLNSNGTPTRTSPRPPRKLSSTSERSSEYDLHSQTNSPDNTELYLNDKSMSKKEPGSGCEFLTHKLNSNKQLQIELQSNNNIPKSLLNNNNEFLDSTKSAVNFRHIVNQAKLTNGKQIDLRHLNQPQKAEFLDSLPPPVPSDDQENKQYDTNEIPKPPIRTKIHTKRLNLNENKTTPIYNIIDIDLNKELTSSQNFSDSNLNQLPNKYVEIRLNKTAKTGANFESYSDNFTTRNYRNGVLLDINSNSQKDFEIKENHVDSQKPQHSYYKLKSPKYDILTLPNKKYIQVDKNENENKSNDDSNFSPFPFNSTLTQTDKNQLRQSSNLNFNKDLNINVQYVPSKSHYYYLINNLKSPVNTKFNNRKSLKIDHLPTEYYDNNFSGAADNFNENRTNNLSKRKSTQVFDL</sequence>
<organism evidence="8 9">
    <name type="scientific">Brachionus calyciflorus</name>
    <dbReference type="NCBI Taxonomy" id="104777"/>
    <lineage>
        <taxon>Eukaryota</taxon>
        <taxon>Metazoa</taxon>
        <taxon>Spiralia</taxon>
        <taxon>Gnathifera</taxon>
        <taxon>Rotifera</taxon>
        <taxon>Eurotatoria</taxon>
        <taxon>Monogononta</taxon>
        <taxon>Pseudotrocha</taxon>
        <taxon>Ploima</taxon>
        <taxon>Brachionidae</taxon>
        <taxon>Brachionus</taxon>
    </lineage>
</organism>
<keyword evidence="9" id="KW-1185">Reference proteome</keyword>
<dbReference type="InterPro" id="IPR016130">
    <property type="entry name" value="Tyr_Pase_AS"/>
</dbReference>
<protein>
    <recommendedName>
        <fullName evidence="1">protein-tyrosine-phosphatase</fullName>
        <ecNumber evidence="1">3.1.3.48</ecNumber>
    </recommendedName>
</protein>
<dbReference type="PRINTS" id="PR00700">
    <property type="entry name" value="PRTYPHPHTASE"/>
</dbReference>
<evidence type="ECO:0000256" key="1">
    <source>
        <dbReference type="ARBA" id="ARBA00013064"/>
    </source>
</evidence>
<evidence type="ECO:0000259" key="6">
    <source>
        <dbReference type="PROSITE" id="PS50055"/>
    </source>
</evidence>
<evidence type="ECO:0000313" key="9">
    <source>
        <dbReference type="Proteomes" id="UP000663879"/>
    </source>
</evidence>
<feature type="domain" description="Tyrosine specific protein phosphatases" evidence="7">
    <location>
        <begin position="235"/>
        <end position="329"/>
    </location>
</feature>
<comment type="caution">
    <text evidence="8">The sequence shown here is derived from an EMBL/GenBank/DDBJ whole genome shotgun (WGS) entry which is preliminary data.</text>
</comment>
<dbReference type="PROSITE" id="PS50055">
    <property type="entry name" value="TYR_PHOSPHATASE_PTP"/>
    <property type="match status" value="1"/>
</dbReference>
<feature type="compositionally biased region" description="Polar residues" evidence="5">
    <location>
        <begin position="905"/>
        <end position="914"/>
    </location>
</feature>
<dbReference type="SMART" id="SM00404">
    <property type="entry name" value="PTPc_motif"/>
    <property type="match status" value="1"/>
</dbReference>
<dbReference type="EC" id="3.1.3.48" evidence="1"/>
<dbReference type="InterPro" id="IPR047170">
    <property type="entry name" value="PTN12/18/22"/>
</dbReference>
<dbReference type="InterPro" id="IPR000387">
    <property type="entry name" value="Tyr_Pase_dom"/>
</dbReference>
<proteinExistence type="inferred from homology"/>
<feature type="region of interest" description="Disordered" evidence="5">
    <location>
        <begin position="894"/>
        <end position="914"/>
    </location>
</feature>
<dbReference type="PROSITE" id="PS00383">
    <property type="entry name" value="TYR_PHOSPHATASE_1"/>
    <property type="match status" value="1"/>
</dbReference>
<evidence type="ECO:0000256" key="3">
    <source>
        <dbReference type="ARBA" id="ARBA00022912"/>
    </source>
</evidence>
<evidence type="ECO:0000256" key="5">
    <source>
        <dbReference type="SAM" id="MobiDB-lite"/>
    </source>
</evidence>
<dbReference type="GO" id="GO:0005737">
    <property type="term" value="C:cytoplasm"/>
    <property type="evidence" value="ECO:0007669"/>
    <property type="project" value="TreeGrafter"/>
</dbReference>
<dbReference type="GO" id="GO:0005634">
    <property type="term" value="C:nucleus"/>
    <property type="evidence" value="ECO:0007669"/>
    <property type="project" value="TreeGrafter"/>
</dbReference>
<reference evidence="8" key="1">
    <citation type="submission" date="2021-02" db="EMBL/GenBank/DDBJ databases">
        <authorList>
            <person name="Nowell W R."/>
        </authorList>
    </citation>
    <scope>NUCLEOTIDE SEQUENCE</scope>
    <source>
        <strain evidence="8">Ploen Becks lab</strain>
    </source>
</reference>
<evidence type="ECO:0000256" key="4">
    <source>
        <dbReference type="ARBA" id="ARBA00034734"/>
    </source>
</evidence>
<dbReference type="PANTHER" id="PTHR45983">
    <property type="entry name" value="TYROSINE PHOSPHATSE N18, PUTATIVE-RELATED"/>
    <property type="match status" value="1"/>
</dbReference>